<dbReference type="PANTHER" id="PTHR46532:SF11">
    <property type="entry name" value="DYNEIN AXONEMAL HEAVY CHAIN 12"/>
    <property type="match status" value="1"/>
</dbReference>
<keyword evidence="3" id="KW-1185">Reference proteome</keyword>
<dbReference type="InParanoid" id="A0A672T4J7"/>
<name>A0A672T4J7_SINGR</name>
<dbReference type="GO" id="GO:0051959">
    <property type="term" value="F:dynein light intermediate chain binding"/>
    <property type="evidence" value="ECO:0007669"/>
    <property type="project" value="InterPro"/>
</dbReference>
<sequence>MEQVKMSAISDERVDFLREQAFTILRLKTDKWNRFIGLEENQRALLDFFDQGWREYLILFVGPGGTLHAGDEQLLCVFKKKKGVISKTTFRTQLWLGEVAAQPMDHAPVLISQVNTTKKVSYPLNQFAWPRVVGQDICRHLEHLLSEAVTLRGRAQGRTLLPLPLYEHVHYVALLYSIETMVIQWCRLMGSVLQRDSSKLLHQGDHPGPTVELIFWTKQKENLLGIQKQLQNPKVDQVLEILQRIKSSYYASFYDIIQKVNHEAEDIDLHLRTLRRSIAAFEERSFTDLEPLIPALFHTLALIWTHSHFYCRPPRIVTLLTEFCNLLIDKASVYLIPEELFKMELEEGMDRVRKAIQVFWAFKRSFQQHRDKLTPTGPYNQPGLMVKPWDFPSELVFHRIDCIMERLRMIEVSLDFLKLERIELGGSRGKILSDMVYSMNDEFLDSWRTLRESKYDPLDYNKKVLPYLHKYTLQRFYLTKIFCF</sequence>
<reference evidence="2" key="2">
    <citation type="submission" date="2025-09" db="UniProtKB">
        <authorList>
            <consortium name="Ensembl"/>
        </authorList>
    </citation>
    <scope>IDENTIFICATION</scope>
</reference>
<evidence type="ECO:0000313" key="3">
    <source>
        <dbReference type="Proteomes" id="UP000472262"/>
    </source>
</evidence>
<dbReference type="GO" id="GO:0005858">
    <property type="term" value="C:axonemal dynein complex"/>
    <property type="evidence" value="ECO:0007669"/>
    <property type="project" value="TreeGrafter"/>
</dbReference>
<evidence type="ECO:0000313" key="2">
    <source>
        <dbReference type="Ensembl" id="ENSSGRP00000108405.1"/>
    </source>
</evidence>
<reference evidence="2" key="1">
    <citation type="submission" date="2025-08" db="UniProtKB">
        <authorList>
            <consortium name="Ensembl"/>
        </authorList>
    </citation>
    <scope>IDENTIFICATION</scope>
</reference>
<dbReference type="InterPro" id="IPR026983">
    <property type="entry name" value="DHC"/>
</dbReference>
<proteinExistence type="predicted"/>
<protein>
    <recommendedName>
        <fullName evidence="1">Dynein heavy chain tail domain-containing protein</fullName>
    </recommendedName>
</protein>
<dbReference type="PANTHER" id="PTHR46532">
    <property type="entry name" value="MALE FERTILITY FACTOR KL5"/>
    <property type="match status" value="1"/>
</dbReference>
<dbReference type="Ensembl" id="ENSSGRT00000115172.1">
    <property type="protein sequence ID" value="ENSSGRP00000108405.1"/>
    <property type="gene ID" value="ENSSGRG00000053431.1"/>
</dbReference>
<dbReference type="InterPro" id="IPR013594">
    <property type="entry name" value="Dynein_heavy_tail"/>
</dbReference>
<dbReference type="Proteomes" id="UP000472262">
    <property type="component" value="Unassembled WGS sequence"/>
</dbReference>
<evidence type="ECO:0000259" key="1">
    <source>
        <dbReference type="Pfam" id="PF08385"/>
    </source>
</evidence>
<dbReference type="AlphaFoldDB" id="A0A672T4J7"/>
<dbReference type="OMA" id="FLDHIWS"/>
<dbReference type="GO" id="GO:0045505">
    <property type="term" value="F:dynein intermediate chain binding"/>
    <property type="evidence" value="ECO:0007669"/>
    <property type="project" value="InterPro"/>
</dbReference>
<feature type="domain" description="Dynein heavy chain tail" evidence="1">
    <location>
        <begin position="176"/>
        <end position="463"/>
    </location>
</feature>
<organism evidence="2 3">
    <name type="scientific">Sinocyclocheilus grahami</name>
    <name type="common">Dianchi golden-line fish</name>
    <name type="synonym">Barbus grahami</name>
    <dbReference type="NCBI Taxonomy" id="75366"/>
    <lineage>
        <taxon>Eukaryota</taxon>
        <taxon>Metazoa</taxon>
        <taxon>Chordata</taxon>
        <taxon>Craniata</taxon>
        <taxon>Vertebrata</taxon>
        <taxon>Euteleostomi</taxon>
        <taxon>Actinopterygii</taxon>
        <taxon>Neopterygii</taxon>
        <taxon>Teleostei</taxon>
        <taxon>Ostariophysi</taxon>
        <taxon>Cypriniformes</taxon>
        <taxon>Cyprinidae</taxon>
        <taxon>Cyprininae</taxon>
        <taxon>Sinocyclocheilus</taxon>
    </lineage>
</organism>
<dbReference type="Pfam" id="PF08385">
    <property type="entry name" value="DHC_N1"/>
    <property type="match status" value="1"/>
</dbReference>
<accession>A0A672T4J7</accession>
<dbReference type="GO" id="GO:0007018">
    <property type="term" value="P:microtubule-based movement"/>
    <property type="evidence" value="ECO:0007669"/>
    <property type="project" value="InterPro"/>
</dbReference>